<dbReference type="EMBL" id="JHDU01000004">
    <property type="protein sequence ID" value="KDR64088.1"/>
    <property type="molecule type" value="Genomic_DNA"/>
</dbReference>
<dbReference type="Pfam" id="PF13692">
    <property type="entry name" value="Glyco_trans_1_4"/>
    <property type="match status" value="1"/>
</dbReference>
<gene>
    <name evidence="2" type="ORF">DC60_10240</name>
</gene>
<dbReference type="PANTHER" id="PTHR45947:SF3">
    <property type="entry name" value="SULFOQUINOVOSYL TRANSFERASE SQD2"/>
    <property type="match status" value="1"/>
</dbReference>
<feature type="compositionally biased region" description="Basic and acidic residues" evidence="1">
    <location>
        <begin position="1"/>
        <end position="10"/>
    </location>
</feature>
<dbReference type="Proteomes" id="UP000027443">
    <property type="component" value="Unassembled WGS sequence"/>
</dbReference>
<sequence>MDTRFPRGRDAFTMPCRTRRAGPEAEGPGIDCREAAASGLPVVVGDSGGAPDAVLDGRTGTVVDGQDVDAVAAAVVRMPTTAQGASTGRQGRHRAERSGTWDTSAAHLKRLLTPGVEPAGAS</sequence>
<feature type="region of interest" description="Disordered" evidence="1">
    <location>
        <begin position="81"/>
        <end position="102"/>
    </location>
</feature>
<dbReference type="PANTHER" id="PTHR45947">
    <property type="entry name" value="SULFOQUINOVOSYL TRANSFERASE SQD2"/>
    <property type="match status" value="1"/>
</dbReference>
<protein>
    <submittedName>
        <fullName evidence="2">Glycosyl transferase family 1</fullName>
    </submittedName>
</protein>
<reference evidence="2 3" key="1">
    <citation type="submission" date="2014-03" db="EMBL/GenBank/DDBJ databases">
        <title>Genome Sequence of Streptomyces wadayamensis A23 strain, an endophytic actinobacteria from Citrus reticulata.</title>
        <authorList>
            <person name="de Oliveira L.G."/>
            <person name="Tormet G.D."/>
            <person name="Marcon J."/>
            <person name="Samborsky M."/>
            <person name="Araujo W.L."/>
            <person name="de Azevedo J.L."/>
        </authorList>
    </citation>
    <scope>NUCLEOTIDE SEQUENCE [LARGE SCALE GENOMIC DNA]</scope>
    <source>
        <strain evidence="2 3">A23</strain>
    </source>
</reference>
<dbReference type="GO" id="GO:0016740">
    <property type="term" value="F:transferase activity"/>
    <property type="evidence" value="ECO:0007669"/>
    <property type="project" value="UniProtKB-KW"/>
</dbReference>
<dbReference type="RefSeq" id="WP_049977265.1">
    <property type="nucleotide sequence ID" value="NZ_JHDU01000004.1"/>
</dbReference>
<accession>A0ABR4SEP1</accession>
<evidence type="ECO:0000256" key="1">
    <source>
        <dbReference type="SAM" id="MobiDB-lite"/>
    </source>
</evidence>
<name>A0ABR4SEP1_9ACTN</name>
<dbReference type="SUPFAM" id="SSF53756">
    <property type="entry name" value="UDP-Glycosyltransferase/glycogen phosphorylase"/>
    <property type="match status" value="1"/>
</dbReference>
<dbReference type="Gene3D" id="3.40.50.2000">
    <property type="entry name" value="Glycogen Phosphorylase B"/>
    <property type="match status" value="1"/>
</dbReference>
<evidence type="ECO:0000313" key="3">
    <source>
        <dbReference type="Proteomes" id="UP000027443"/>
    </source>
</evidence>
<proteinExistence type="predicted"/>
<organism evidence="2 3">
    <name type="scientific">Streptomyces wadayamensis</name>
    <dbReference type="NCBI Taxonomy" id="141454"/>
    <lineage>
        <taxon>Bacteria</taxon>
        <taxon>Bacillati</taxon>
        <taxon>Actinomycetota</taxon>
        <taxon>Actinomycetes</taxon>
        <taxon>Kitasatosporales</taxon>
        <taxon>Streptomycetaceae</taxon>
        <taxon>Streptomyces</taxon>
    </lineage>
</organism>
<dbReference type="InterPro" id="IPR050194">
    <property type="entry name" value="Glycosyltransferase_grp1"/>
</dbReference>
<keyword evidence="3" id="KW-1185">Reference proteome</keyword>
<feature type="region of interest" description="Disordered" evidence="1">
    <location>
        <begin position="1"/>
        <end position="30"/>
    </location>
</feature>
<keyword evidence="2" id="KW-0808">Transferase</keyword>
<comment type="caution">
    <text evidence="2">The sequence shown here is derived from an EMBL/GenBank/DDBJ whole genome shotgun (WGS) entry which is preliminary data.</text>
</comment>
<evidence type="ECO:0000313" key="2">
    <source>
        <dbReference type="EMBL" id="KDR64088.1"/>
    </source>
</evidence>